<evidence type="ECO:0000313" key="1">
    <source>
        <dbReference type="Proteomes" id="UP000887566"/>
    </source>
</evidence>
<dbReference type="PANTHER" id="PTHR46068">
    <property type="entry name" value="PROTEIN CBG27172"/>
    <property type="match status" value="1"/>
</dbReference>
<keyword evidence="1" id="KW-1185">Reference proteome</keyword>
<reference evidence="2" key="1">
    <citation type="submission" date="2022-11" db="UniProtKB">
        <authorList>
            <consortium name="WormBaseParasite"/>
        </authorList>
    </citation>
    <scope>IDENTIFICATION</scope>
</reference>
<sequence length="136" mass="15238">MTSTKPERCRTVKQRLVSLRHVSILFSNGNMFTIEKAHSRQNDRTRTRQILGTTRVVGRTQYPESVMDWAGIAATGKAPMIFIDYGVRINQEVYRCTIHSRGCQAAAVAEALWGPILDVPARLRTNPQDKAHAAMA</sequence>
<dbReference type="PANTHER" id="PTHR46068:SF1">
    <property type="entry name" value="TRANSPOSASE IS30-LIKE HTH DOMAIN-CONTAINING PROTEIN"/>
    <property type="match status" value="1"/>
</dbReference>
<protein>
    <submittedName>
        <fullName evidence="2">Uncharacterized protein</fullName>
    </submittedName>
</protein>
<dbReference type="WBParaSite" id="PSAMB.scaffold4440size14595.g24329.t1">
    <property type="protein sequence ID" value="PSAMB.scaffold4440size14595.g24329.t1"/>
    <property type="gene ID" value="PSAMB.scaffold4440size14595.g24329"/>
</dbReference>
<organism evidence="1 2">
    <name type="scientific">Plectus sambesii</name>
    <dbReference type="NCBI Taxonomy" id="2011161"/>
    <lineage>
        <taxon>Eukaryota</taxon>
        <taxon>Metazoa</taxon>
        <taxon>Ecdysozoa</taxon>
        <taxon>Nematoda</taxon>
        <taxon>Chromadorea</taxon>
        <taxon>Plectida</taxon>
        <taxon>Plectina</taxon>
        <taxon>Plectoidea</taxon>
        <taxon>Plectidae</taxon>
        <taxon>Plectus</taxon>
    </lineage>
</organism>
<dbReference type="AlphaFoldDB" id="A0A914WKH6"/>
<name>A0A914WKH6_9BILA</name>
<evidence type="ECO:0000313" key="2">
    <source>
        <dbReference type="WBParaSite" id="PSAMB.scaffold4440size14595.g24329.t1"/>
    </source>
</evidence>
<accession>A0A914WKH6</accession>
<proteinExistence type="predicted"/>
<dbReference type="Proteomes" id="UP000887566">
    <property type="component" value="Unplaced"/>
</dbReference>